<name>A0A8H7PZ52_MORIS</name>
<keyword evidence="3" id="KW-1185">Reference proteome</keyword>
<dbReference type="EMBL" id="JAEPQZ010000004">
    <property type="protein sequence ID" value="KAG2182104.1"/>
    <property type="molecule type" value="Genomic_DNA"/>
</dbReference>
<accession>A0A8H7PZ52</accession>
<dbReference type="PANTHER" id="PTHR28058:SF1">
    <property type="entry name" value="SMALL RIBOSOMAL SUBUNIT PROTEIN BS1M"/>
    <property type="match status" value="1"/>
</dbReference>
<dbReference type="AlphaFoldDB" id="A0A8H7PZ52"/>
<comment type="caution">
    <text evidence="2">The sequence shown here is derived from an EMBL/GenBank/DDBJ whole genome shotgun (WGS) entry which is preliminary data.</text>
</comment>
<evidence type="ECO:0000313" key="2">
    <source>
        <dbReference type="EMBL" id="KAG2182104.1"/>
    </source>
</evidence>
<protein>
    <submittedName>
        <fullName evidence="2">Uncharacterized protein</fullName>
    </submittedName>
</protein>
<dbReference type="Pfam" id="PF11709">
    <property type="entry name" value="Mit_ribos_Mrp51"/>
    <property type="match status" value="1"/>
</dbReference>
<dbReference type="Proteomes" id="UP000654370">
    <property type="component" value="Unassembled WGS sequence"/>
</dbReference>
<evidence type="ECO:0000256" key="1">
    <source>
        <dbReference type="SAM" id="MobiDB-lite"/>
    </source>
</evidence>
<feature type="region of interest" description="Disordered" evidence="1">
    <location>
        <begin position="315"/>
        <end position="335"/>
    </location>
</feature>
<proteinExistence type="predicted"/>
<sequence length="335" mass="37338">MDKSFAKLLRSSKLASFDSTIPQVYSTKNCWKKRGDWGLKRTLPNVIRTKHITVGALDTAEHQTPWNSANASVNFVRVWKENFPTSQKPKPQPEVVFRDLGSLTEDEFKKLVKKSKKLSPEYNQLVKDDKLSKKQLLEFLGVTASPTAQKSQGVVGPTYSDHQPEYGYPVEGRILGMEGTFKYVVGVSGITASLNVKDTGRPAIDKEVRTFFVKHASIEPNGRPNIVLSSAKPGQQAMNILNKDENSYLGLSEDADAEIGQLTINQMFKVSPPPHERRSKGYRAADRTVDSLANKQSLTEIHPTIMNRILNLMQKSGPGAENPAPQFRSGKDRKK</sequence>
<gene>
    <name evidence="2" type="ORF">INT43_007031</name>
</gene>
<dbReference type="PANTHER" id="PTHR28058">
    <property type="entry name" value="37S RIBOSOMAL PROTEIN MRP51, MITOCHONDRIAL"/>
    <property type="match status" value="1"/>
</dbReference>
<dbReference type="InterPro" id="IPR016712">
    <property type="entry name" value="Rbsml_bS1m-like"/>
</dbReference>
<evidence type="ECO:0000313" key="3">
    <source>
        <dbReference type="Proteomes" id="UP000654370"/>
    </source>
</evidence>
<dbReference type="OrthoDB" id="2735536at2759"/>
<reference evidence="2" key="1">
    <citation type="submission" date="2020-12" db="EMBL/GenBank/DDBJ databases">
        <title>Metabolic potential, ecology and presence of endohyphal bacteria is reflected in genomic diversity of Mucoromycotina.</title>
        <authorList>
            <person name="Muszewska A."/>
            <person name="Okrasinska A."/>
            <person name="Steczkiewicz K."/>
            <person name="Drgas O."/>
            <person name="Orlowska M."/>
            <person name="Perlinska-Lenart U."/>
            <person name="Aleksandrzak-Piekarczyk T."/>
            <person name="Szatraj K."/>
            <person name="Zielenkiewicz U."/>
            <person name="Pilsyk S."/>
            <person name="Malc E."/>
            <person name="Mieczkowski P."/>
            <person name="Kruszewska J.S."/>
            <person name="Biernat P."/>
            <person name="Pawlowska J."/>
        </authorList>
    </citation>
    <scope>NUCLEOTIDE SEQUENCE</scope>
    <source>
        <strain evidence="2">WA0000067209</strain>
    </source>
</reference>
<organism evidence="2 3">
    <name type="scientific">Mortierella isabellina</name>
    <name type="common">Filamentous fungus</name>
    <name type="synonym">Umbelopsis isabellina</name>
    <dbReference type="NCBI Taxonomy" id="91625"/>
    <lineage>
        <taxon>Eukaryota</taxon>
        <taxon>Fungi</taxon>
        <taxon>Fungi incertae sedis</taxon>
        <taxon>Mucoromycota</taxon>
        <taxon>Mucoromycotina</taxon>
        <taxon>Umbelopsidomycetes</taxon>
        <taxon>Umbelopsidales</taxon>
        <taxon>Umbelopsidaceae</taxon>
        <taxon>Umbelopsis</taxon>
    </lineage>
</organism>